<name>A0AA39TVD8_9AGAR</name>
<organism evidence="1 2">
    <name type="scientific">Armillaria luteobubalina</name>
    <dbReference type="NCBI Taxonomy" id="153913"/>
    <lineage>
        <taxon>Eukaryota</taxon>
        <taxon>Fungi</taxon>
        <taxon>Dikarya</taxon>
        <taxon>Basidiomycota</taxon>
        <taxon>Agaricomycotina</taxon>
        <taxon>Agaricomycetes</taxon>
        <taxon>Agaricomycetidae</taxon>
        <taxon>Agaricales</taxon>
        <taxon>Marasmiineae</taxon>
        <taxon>Physalacriaceae</taxon>
        <taxon>Armillaria</taxon>
    </lineage>
</organism>
<reference evidence="1" key="1">
    <citation type="submission" date="2023-06" db="EMBL/GenBank/DDBJ databases">
        <authorList>
            <consortium name="Lawrence Berkeley National Laboratory"/>
            <person name="Ahrendt S."/>
            <person name="Sahu N."/>
            <person name="Indic B."/>
            <person name="Wong-Bajracharya J."/>
            <person name="Merenyi Z."/>
            <person name="Ke H.-M."/>
            <person name="Monk M."/>
            <person name="Kocsube S."/>
            <person name="Drula E."/>
            <person name="Lipzen A."/>
            <person name="Balint B."/>
            <person name="Henrissat B."/>
            <person name="Andreopoulos B."/>
            <person name="Martin F.M."/>
            <person name="Harder C.B."/>
            <person name="Rigling D."/>
            <person name="Ford K.L."/>
            <person name="Foster G.D."/>
            <person name="Pangilinan J."/>
            <person name="Papanicolaou A."/>
            <person name="Barry K."/>
            <person name="LaButti K."/>
            <person name="Viragh M."/>
            <person name="Koriabine M."/>
            <person name="Yan M."/>
            <person name="Riley R."/>
            <person name="Champramary S."/>
            <person name="Plett K.L."/>
            <person name="Tsai I.J."/>
            <person name="Slot J."/>
            <person name="Sipos G."/>
            <person name="Plett J."/>
            <person name="Nagy L.G."/>
            <person name="Grigoriev I.V."/>
        </authorList>
    </citation>
    <scope>NUCLEOTIDE SEQUENCE</scope>
    <source>
        <strain evidence="1">HWK02</strain>
    </source>
</reference>
<dbReference type="AlphaFoldDB" id="A0AA39TVD8"/>
<sequence length="166" mass="19643">MSFHDGIPMASILDDIDLKSIVMVLKDHRIFVGPSIVNNREYLYYFIGNCNDIQQDAFRNYIIRRFHGVNHVCLKSSTSLLPYILKIRRHDASMETHYTWQELLSHLDMVDLKRSYVNGNGTQATLGLSMVLQSKRRYEDIIKMVLWRLFGPFLQQKSFRMSFYER</sequence>
<evidence type="ECO:0000313" key="1">
    <source>
        <dbReference type="EMBL" id="KAK0501611.1"/>
    </source>
</evidence>
<dbReference type="EMBL" id="JAUEPU010000006">
    <property type="protein sequence ID" value="KAK0501611.1"/>
    <property type="molecule type" value="Genomic_DNA"/>
</dbReference>
<comment type="caution">
    <text evidence="1">The sequence shown here is derived from an EMBL/GenBank/DDBJ whole genome shotgun (WGS) entry which is preliminary data.</text>
</comment>
<accession>A0AA39TVD8</accession>
<evidence type="ECO:0000313" key="2">
    <source>
        <dbReference type="Proteomes" id="UP001175228"/>
    </source>
</evidence>
<proteinExistence type="predicted"/>
<protein>
    <submittedName>
        <fullName evidence="1">Uncharacterized protein</fullName>
    </submittedName>
</protein>
<gene>
    <name evidence="1" type="ORF">EDD18DRAFT_1143550</name>
</gene>
<keyword evidence="2" id="KW-1185">Reference proteome</keyword>
<dbReference type="Proteomes" id="UP001175228">
    <property type="component" value="Unassembled WGS sequence"/>
</dbReference>